<gene>
    <name evidence="2" type="ORF">H3N35_20615</name>
</gene>
<evidence type="ECO:0000313" key="2">
    <source>
        <dbReference type="EMBL" id="WDE10637.1"/>
    </source>
</evidence>
<evidence type="ECO:0008006" key="4">
    <source>
        <dbReference type="Google" id="ProtNLM"/>
    </source>
</evidence>
<proteinExistence type="predicted"/>
<name>A0ABY7VAG1_9GAMM</name>
<sequence>MVKLYIVVFISILLVAGCASTQNNLTESSSCWQHNTSEYRGQSDHLKLCLKNGLASLEVEHFNSINDSQSTICGQGGEVIHMTGIYYNIYLNDGGCENGRHMSRSTLSCQIQNSELICLETIKNYKVKFKRKNA</sequence>
<evidence type="ECO:0000313" key="3">
    <source>
        <dbReference type="Proteomes" id="UP001215231"/>
    </source>
</evidence>
<dbReference type="Proteomes" id="UP001215231">
    <property type="component" value="Chromosome"/>
</dbReference>
<evidence type="ECO:0000256" key="1">
    <source>
        <dbReference type="SAM" id="SignalP"/>
    </source>
</evidence>
<protein>
    <recommendedName>
        <fullName evidence="4">Lipoprotein</fullName>
    </recommendedName>
</protein>
<dbReference type="RefSeq" id="WP_274050684.1">
    <property type="nucleotide sequence ID" value="NZ_CP059693.1"/>
</dbReference>
<dbReference type="EMBL" id="CP059693">
    <property type="protein sequence ID" value="WDE10637.1"/>
    <property type="molecule type" value="Genomic_DNA"/>
</dbReference>
<feature type="signal peptide" evidence="1">
    <location>
        <begin position="1"/>
        <end position="21"/>
    </location>
</feature>
<dbReference type="PROSITE" id="PS51257">
    <property type="entry name" value="PROKAR_LIPOPROTEIN"/>
    <property type="match status" value="1"/>
</dbReference>
<keyword evidence="3" id="KW-1185">Reference proteome</keyword>
<accession>A0ABY7VAG1</accession>
<feature type="chain" id="PRO_5047116270" description="Lipoprotein" evidence="1">
    <location>
        <begin position="22"/>
        <end position="134"/>
    </location>
</feature>
<organism evidence="2 3">
    <name type="scientific">Thalassomonas haliotis</name>
    <dbReference type="NCBI Taxonomy" id="485448"/>
    <lineage>
        <taxon>Bacteria</taxon>
        <taxon>Pseudomonadati</taxon>
        <taxon>Pseudomonadota</taxon>
        <taxon>Gammaproteobacteria</taxon>
        <taxon>Alteromonadales</taxon>
        <taxon>Colwelliaceae</taxon>
        <taxon>Thalassomonas</taxon>
    </lineage>
</organism>
<reference evidence="2 3" key="1">
    <citation type="journal article" date="2022" name="Mar. Drugs">
        <title>Bioassay-Guided Fractionation Leads to the Detection of Cholic Acid Generated by the Rare Thalassomonas sp.</title>
        <authorList>
            <person name="Pheiffer F."/>
            <person name="Schneider Y.K."/>
            <person name="Hansen E.H."/>
            <person name="Andersen J.H."/>
            <person name="Isaksson J."/>
            <person name="Busche T."/>
            <person name="R C."/>
            <person name="Kalinowski J."/>
            <person name="Zyl L.V."/>
            <person name="Trindade M."/>
        </authorList>
    </citation>
    <scope>NUCLEOTIDE SEQUENCE [LARGE SCALE GENOMIC DNA]</scope>
    <source>
        <strain evidence="2 3">A5K-61T</strain>
    </source>
</reference>
<keyword evidence="1" id="KW-0732">Signal</keyword>